<evidence type="ECO:0000256" key="1">
    <source>
        <dbReference type="SAM" id="MobiDB-lite"/>
    </source>
</evidence>
<dbReference type="Proteomes" id="UP001151760">
    <property type="component" value="Unassembled WGS sequence"/>
</dbReference>
<comment type="caution">
    <text evidence="2">The sequence shown here is derived from an EMBL/GenBank/DDBJ whole genome shotgun (WGS) entry which is preliminary data.</text>
</comment>
<evidence type="ECO:0000313" key="2">
    <source>
        <dbReference type="EMBL" id="GJT19066.1"/>
    </source>
</evidence>
<reference evidence="2" key="2">
    <citation type="submission" date="2022-01" db="EMBL/GenBank/DDBJ databases">
        <authorList>
            <person name="Yamashiro T."/>
            <person name="Shiraishi A."/>
            <person name="Satake H."/>
            <person name="Nakayama K."/>
        </authorList>
    </citation>
    <scope>NUCLEOTIDE SEQUENCE</scope>
</reference>
<proteinExistence type="predicted"/>
<accession>A0ABQ5BYS0</accession>
<keyword evidence="3" id="KW-1185">Reference proteome</keyword>
<sequence length="356" mass="41337">MNHTGGDKPFTPKPRPEDEELSSDEELDDWLKTEIDLHNKGKQIEASSNKTNEVHEMSFVEEDDIQNEENDISVALPCQLPPKELNPGSFTLPYTIDSLNLYSIADLGARVNIMPRLIFEHLNLVNRKKTDMLVEMADMTRRAPLGIVENVLGLEVEHKEVKNFKKITSRWHVCKPVRVFYDNKCGKDYGMWPTCNPDLSFCSGYDAIYGKNKNGMLEQWIRYGNKSIGDTTRKRRYYEWVAQNIKFNDNGIPQEGTIYDNHYSFDVEIDYGKTRDDPYSRRFDEYKEKGYALDDIWEICEDFYGGTVYLWLDEGFKEEERGESGTEKTDYEQPFVDIETFESKGIPSRKEGVLSV</sequence>
<feature type="compositionally biased region" description="Acidic residues" evidence="1">
    <location>
        <begin position="17"/>
        <end position="27"/>
    </location>
</feature>
<reference evidence="2" key="1">
    <citation type="journal article" date="2022" name="Int. J. Mol. Sci.">
        <title>Draft Genome of Tanacetum Coccineum: Genomic Comparison of Closely Related Tanacetum-Family Plants.</title>
        <authorList>
            <person name="Yamashiro T."/>
            <person name="Shiraishi A."/>
            <person name="Nakayama K."/>
            <person name="Satake H."/>
        </authorList>
    </citation>
    <scope>NUCLEOTIDE SEQUENCE</scope>
</reference>
<dbReference type="PANTHER" id="PTHR33067">
    <property type="entry name" value="RNA-DIRECTED DNA POLYMERASE-RELATED"/>
    <property type="match status" value="1"/>
</dbReference>
<dbReference type="Gene3D" id="2.40.70.10">
    <property type="entry name" value="Acid Proteases"/>
    <property type="match status" value="1"/>
</dbReference>
<evidence type="ECO:0000313" key="3">
    <source>
        <dbReference type="Proteomes" id="UP001151760"/>
    </source>
</evidence>
<dbReference type="EMBL" id="BQNB010013687">
    <property type="protein sequence ID" value="GJT19066.1"/>
    <property type="molecule type" value="Genomic_DNA"/>
</dbReference>
<feature type="region of interest" description="Disordered" evidence="1">
    <location>
        <begin position="1"/>
        <end position="27"/>
    </location>
</feature>
<gene>
    <name evidence="2" type="ORF">Tco_0877772</name>
</gene>
<dbReference type="PANTHER" id="PTHR33067:SF9">
    <property type="entry name" value="RNA-DIRECTED DNA POLYMERASE"/>
    <property type="match status" value="1"/>
</dbReference>
<dbReference type="InterPro" id="IPR021109">
    <property type="entry name" value="Peptidase_aspartic_dom_sf"/>
</dbReference>
<name>A0ABQ5BYS0_9ASTR</name>
<protein>
    <submittedName>
        <fullName evidence="2">Uncharacterized protein</fullName>
    </submittedName>
</protein>
<organism evidence="2 3">
    <name type="scientific">Tanacetum coccineum</name>
    <dbReference type="NCBI Taxonomy" id="301880"/>
    <lineage>
        <taxon>Eukaryota</taxon>
        <taxon>Viridiplantae</taxon>
        <taxon>Streptophyta</taxon>
        <taxon>Embryophyta</taxon>
        <taxon>Tracheophyta</taxon>
        <taxon>Spermatophyta</taxon>
        <taxon>Magnoliopsida</taxon>
        <taxon>eudicotyledons</taxon>
        <taxon>Gunneridae</taxon>
        <taxon>Pentapetalae</taxon>
        <taxon>asterids</taxon>
        <taxon>campanulids</taxon>
        <taxon>Asterales</taxon>
        <taxon>Asteraceae</taxon>
        <taxon>Asteroideae</taxon>
        <taxon>Anthemideae</taxon>
        <taxon>Anthemidinae</taxon>
        <taxon>Tanacetum</taxon>
    </lineage>
</organism>